<dbReference type="AlphaFoldDB" id="A0A8H2XRP3"/>
<comment type="caution">
    <text evidence="3">The sequence shown here is derived from an EMBL/GenBank/DDBJ whole genome shotgun (WGS) entry which is preliminary data.</text>
</comment>
<reference evidence="3" key="1">
    <citation type="submission" date="2021-01" db="EMBL/GenBank/DDBJ databases">
        <authorList>
            <person name="Kaushik A."/>
        </authorList>
    </citation>
    <scope>NUCLEOTIDE SEQUENCE</scope>
    <source>
        <strain evidence="3">AG2-2IIIB</strain>
    </source>
</reference>
<feature type="region of interest" description="Disordered" evidence="2">
    <location>
        <begin position="68"/>
        <end position="92"/>
    </location>
</feature>
<proteinExistence type="predicted"/>
<evidence type="ECO:0000313" key="4">
    <source>
        <dbReference type="Proteomes" id="UP000663843"/>
    </source>
</evidence>
<evidence type="ECO:0000256" key="2">
    <source>
        <dbReference type="SAM" id="MobiDB-lite"/>
    </source>
</evidence>
<feature type="coiled-coil region" evidence="1">
    <location>
        <begin position="7"/>
        <end position="48"/>
    </location>
</feature>
<sequence>MSEPHQLDNLRSQLDVALETSRMLRAQINTLEGRVKEMCEELQAIKRAHIPIDPALIHMPIDPTLENPPNGPWDYATPWGHAPPMPPPPTMEEQLALARPKRLRRRHTMVVEIPVYKAGRSKKAGNGK</sequence>
<dbReference type="Proteomes" id="UP000663843">
    <property type="component" value="Unassembled WGS sequence"/>
</dbReference>
<evidence type="ECO:0000256" key="1">
    <source>
        <dbReference type="SAM" id="Coils"/>
    </source>
</evidence>
<feature type="compositionally biased region" description="Pro residues" evidence="2">
    <location>
        <begin position="81"/>
        <end position="90"/>
    </location>
</feature>
<keyword evidence="1" id="KW-0175">Coiled coil</keyword>
<gene>
    <name evidence="3" type="ORF">RDB_LOCUS64961</name>
</gene>
<name>A0A8H2XRP3_9AGAM</name>
<organism evidence="3 4">
    <name type="scientific">Rhizoctonia solani</name>
    <dbReference type="NCBI Taxonomy" id="456999"/>
    <lineage>
        <taxon>Eukaryota</taxon>
        <taxon>Fungi</taxon>
        <taxon>Dikarya</taxon>
        <taxon>Basidiomycota</taxon>
        <taxon>Agaricomycotina</taxon>
        <taxon>Agaricomycetes</taxon>
        <taxon>Cantharellales</taxon>
        <taxon>Ceratobasidiaceae</taxon>
        <taxon>Rhizoctonia</taxon>
    </lineage>
</organism>
<evidence type="ECO:0000313" key="3">
    <source>
        <dbReference type="EMBL" id="CAE6431788.1"/>
    </source>
</evidence>
<accession>A0A8H2XRP3</accession>
<dbReference type="EMBL" id="CAJMWT010002073">
    <property type="protein sequence ID" value="CAE6431788.1"/>
    <property type="molecule type" value="Genomic_DNA"/>
</dbReference>
<protein>
    <submittedName>
        <fullName evidence="3">Uncharacterized protein</fullName>
    </submittedName>
</protein>